<organism evidence="1 2">
    <name type="scientific">Sinorhizobium psoraleae</name>
    <dbReference type="NCBI Taxonomy" id="520838"/>
    <lineage>
        <taxon>Bacteria</taxon>
        <taxon>Pseudomonadati</taxon>
        <taxon>Pseudomonadota</taxon>
        <taxon>Alphaproteobacteria</taxon>
        <taxon>Hyphomicrobiales</taxon>
        <taxon>Rhizobiaceae</taxon>
        <taxon>Sinorhizobium/Ensifer group</taxon>
        <taxon>Sinorhizobium</taxon>
    </lineage>
</organism>
<gene>
    <name evidence="1" type="ORF">O3W52_03190</name>
</gene>
<proteinExistence type="predicted"/>
<dbReference type="RefSeq" id="WP_269275451.1">
    <property type="nucleotide sequence ID" value="NZ_JAPVOI010000003.1"/>
</dbReference>
<sequence>MAITVKMMNPYDIIRTKTETVMVHSVYFKHLNRGDKIRACDKRSAVVSTEHINDYIASGMFEALVAIEGCFKGSISEVLVW</sequence>
<name>A0ABT4KCK4_9HYPH</name>
<protein>
    <submittedName>
        <fullName evidence="1">Uncharacterized protein</fullName>
    </submittedName>
</protein>
<evidence type="ECO:0000313" key="2">
    <source>
        <dbReference type="Proteomes" id="UP001079430"/>
    </source>
</evidence>
<reference evidence="1" key="1">
    <citation type="submission" date="2022-10" db="EMBL/GenBank/DDBJ databases">
        <title>Whole genome sequencing of three plant growth promoting bacteria isolated from Vachellia tortilis subsp. raddiana in Morocco.</title>
        <authorList>
            <person name="Hnini M."/>
            <person name="Zouagui R."/>
            <person name="Zouagui H."/>
            <person name="Chemao Elfihri M.-W."/>
            <person name="Ibrahimi A."/>
            <person name="Sbabou L."/>
            <person name="Aurag J."/>
        </authorList>
    </citation>
    <scope>NUCLEOTIDE SEQUENCE</scope>
    <source>
        <strain evidence="1">LMR678</strain>
    </source>
</reference>
<keyword evidence="2" id="KW-1185">Reference proteome</keyword>
<dbReference type="EMBL" id="JAPVOI010000003">
    <property type="protein sequence ID" value="MCZ4089101.1"/>
    <property type="molecule type" value="Genomic_DNA"/>
</dbReference>
<dbReference type="Proteomes" id="UP001079430">
    <property type="component" value="Unassembled WGS sequence"/>
</dbReference>
<accession>A0ABT4KCK4</accession>
<comment type="caution">
    <text evidence="1">The sequence shown here is derived from an EMBL/GenBank/DDBJ whole genome shotgun (WGS) entry which is preliminary data.</text>
</comment>
<evidence type="ECO:0000313" key="1">
    <source>
        <dbReference type="EMBL" id="MCZ4089101.1"/>
    </source>
</evidence>